<dbReference type="EMBL" id="CP068439">
    <property type="protein sequence ID" value="QQX77288.1"/>
    <property type="molecule type" value="Genomic_DNA"/>
</dbReference>
<gene>
    <name evidence="1" type="ORF">JK629_03180</name>
</gene>
<proteinExistence type="predicted"/>
<evidence type="ECO:0000313" key="1">
    <source>
        <dbReference type="EMBL" id="QQX77288.1"/>
    </source>
</evidence>
<reference evidence="1 2" key="1">
    <citation type="submission" date="2021-01" db="EMBL/GenBank/DDBJ databases">
        <title>Aequorivita sp. strain KX20305, a bacterium isolated from the sediment collected at a cold seep field in South China Sea.</title>
        <authorList>
            <person name="Zhang H."/>
            <person name="Li C."/>
        </authorList>
    </citation>
    <scope>NUCLEOTIDE SEQUENCE [LARGE SCALE GENOMIC DNA]</scope>
    <source>
        <strain evidence="1 2">KX20305</strain>
    </source>
</reference>
<evidence type="ECO:0008006" key="3">
    <source>
        <dbReference type="Google" id="ProtNLM"/>
    </source>
</evidence>
<accession>A0ABX7DUN6</accession>
<evidence type="ECO:0000313" key="2">
    <source>
        <dbReference type="Proteomes" id="UP000629420"/>
    </source>
</evidence>
<dbReference type="RefSeq" id="WP_202337189.1">
    <property type="nucleotide sequence ID" value="NZ_CP068439.1"/>
</dbReference>
<keyword evidence="2" id="KW-1185">Reference proteome</keyword>
<organism evidence="1 2">
    <name type="scientific">Aequorivita iocasae</name>
    <dbReference type="NCBI Taxonomy" id="2803865"/>
    <lineage>
        <taxon>Bacteria</taxon>
        <taxon>Pseudomonadati</taxon>
        <taxon>Bacteroidota</taxon>
        <taxon>Flavobacteriia</taxon>
        <taxon>Flavobacteriales</taxon>
        <taxon>Flavobacteriaceae</taxon>
        <taxon>Aequorivita</taxon>
    </lineage>
</organism>
<protein>
    <recommendedName>
        <fullName evidence="3">Lipocalin-like domain-containing protein</fullName>
    </recommendedName>
</protein>
<dbReference type="Proteomes" id="UP000629420">
    <property type="component" value="Chromosome"/>
</dbReference>
<sequence length="211" mass="23903">MRRRNFIKKSGQALLAVSTISITGAIISSCSSDDSDDFFDDGYYDNGYYDDGYYDDGYYDDGYYDDGYYDDGYYDDGYYDDGYYDDGYYDDGYYDDGYYGEAQIIRDILIGSNWKVASYIDSGDDETSDYNGYTVDFKINDQVTATNGSNTNNGSWSVNSSGYELTLNFNGIPFDEFNDDWDIISITPNRIELRDISGGGSGTDILIFEKI</sequence>
<dbReference type="PROSITE" id="PS51257">
    <property type="entry name" value="PROKAR_LIPOPROTEIN"/>
    <property type="match status" value="1"/>
</dbReference>
<name>A0ABX7DUN6_9FLAO</name>